<keyword evidence="3" id="KW-1185">Reference proteome</keyword>
<dbReference type="Proteomes" id="UP000325755">
    <property type="component" value="Chromosome"/>
</dbReference>
<evidence type="ECO:0000256" key="1">
    <source>
        <dbReference type="SAM" id="Phobius"/>
    </source>
</evidence>
<dbReference type="EMBL" id="CP044205">
    <property type="protein sequence ID" value="QFY41893.1"/>
    <property type="molecule type" value="Genomic_DNA"/>
</dbReference>
<protein>
    <submittedName>
        <fullName evidence="2">Uncharacterized protein</fullName>
    </submittedName>
</protein>
<keyword evidence="1" id="KW-0812">Transmembrane</keyword>
<keyword evidence="1" id="KW-0472">Membrane</keyword>
<dbReference type="AlphaFoldDB" id="A0A5Q0BDC6"/>
<organism evidence="2 3">
    <name type="scientific">Candidatus Methylospira mobilis</name>
    <dbReference type="NCBI Taxonomy" id="1808979"/>
    <lineage>
        <taxon>Bacteria</taxon>
        <taxon>Pseudomonadati</taxon>
        <taxon>Pseudomonadota</taxon>
        <taxon>Gammaproteobacteria</taxon>
        <taxon>Methylococcales</taxon>
        <taxon>Methylococcaceae</taxon>
        <taxon>Candidatus Methylospira</taxon>
    </lineage>
</organism>
<dbReference type="KEGG" id="mmob:F6R98_03970"/>
<evidence type="ECO:0000313" key="3">
    <source>
        <dbReference type="Proteomes" id="UP000325755"/>
    </source>
</evidence>
<evidence type="ECO:0000313" key="2">
    <source>
        <dbReference type="EMBL" id="QFY41893.1"/>
    </source>
</evidence>
<feature type="transmembrane region" description="Helical" evidence="1">
    <location>
        <begin position="12"/>
        <end position="29"/>
    </location>
</feature>
<feature type="transmembrane region" description="Helical" evidence="1">
    <location>
        <begin position="41"/>
        <end position="64"/>
    </location>
</feature>
<sequence>MYFIRQHWFDSGFIRSFPVAAFILLHQLAPLDKLLWPSLNFFIFTSIRGVTGIALSAVLNYAGILKIIDLLKRRTAAMFSLRVRYRLGNDRDSSGADLPPTFRHKTIFPQPSCNPL</sequence>
<accession>A0A5Q0BDC6</accession>
<keyword evidence="1" id="KW-1133">Transmembrane helix</keyword>
<dbReference type="RefSeq" id="WP_153247877.1">
    <property type="nucleotide sequence ID" value="NZ_CP044205.1"/>
</dbReference>
<reference evidence="2 3" key="1">
    <citation type="submission" date="2019-09" db="EMBL/GenBank/DDBJ databases">
        <title>Ecophysiology of the spiral-shaped methanotroph Methylospira mobilis as revealed by the complete genome sequence.</title>
        <authorList>
            <person name="Oshkin I.Y."/>
            <person name="Dedysh S.N."/>
            <person name="Miroshnikov K."/>
            <person name="Danilova O.V."/>
            <person name="Hakobyan A."/>
            <person name="Liesack W."/>
        </authorList>
    </citation>
    <scope>NUCLEOTIDE SEQUENCE [LARGE SCALE GENOMIC DNA]</scope>
    <source>
        <strain evidence="2 3">Shm1</strain>
    </source>
</reference>
<dbReference type="InParanoid" id="A0A5Q0BDC6"/>
<gene>
    <name evidence="2" type="ORF">F6R98_03970</name>
</gene>
<proteinExistence type="predicted"/>
<name>A0A5Q0BDC6_9GAMM</name>